<dbReference type="OrthoDB" id="2430477at2759"/>
<gene>
    <name evidence="1" type="ORF">RCL2_002012300</name>
</gene>
<name>A0A8H3LR65_9GLOM</name>
<organism evidence="1 2">
    <name type="scientific">Rhizophagus clarus</name>
    <dbReference type="NCBI Taxonomy" id="94130"/>
    <lineage>
        <taxon>Eukaryota</taxon>
        <taxon>Fungi</taxon>
        <taxon>Fungi incertae sedis</taxon>
        <taxon>Mucoromycota</taxon>
        <taxon>Glomeromycotina</taxon>
        <taxon>Glomeromycetes</taxon>
        <taxon>Glomerales</taxon>
        <taxon>Glomeraceae</taxon>
        <taxon>Rhizophagus</taxon>
    </lineage>
</organism>
<reference evidence="1" key="1">
    <citation type="submission" date="2019-10" db="EMBL/GenBank/DDBJ databases">
        <title>Conservation and host-specific expression of non-tandemly repeated heterogenous ribosome RNA gene in arbuscular mycorrhizal fungi.</title>
        <authorList>
            <person name="Maeda T."/>
            <person name="Kobayashi Y."/>
            <person name="Nakagawa T."/>
            <person name="Ezawa T."/>
            <person name="Yamaguchi K."/>
            <person name="Bino T."/>
            <person name="Nishimoto Y."/>
            <person name="Shigenobu S."/>
            <person name="Kawaguchi M."/>
        </authorList>
    </citation>
    <scope>NUCLEOTIDE SEQUENCE</scope>
    <source>
        <strain evidence="1">HR1</strain>
    </source>
</reference>
<dbReference type="Proteomes" id="UP000615446">
    <property type="component" value="Unassembled WGS sequence"/>
</dbReference>
<dbReference type="InterPro" id="IPR012337">
    <property type="entry name" value="RNaseH-like_sf"/>
</dbReference>
<evidence type="ECO:0000313" key="2">
    <source>
        <dbReference type="Proteomes" id="UP000615446"/>
    </source>
</evidence>
<dbReference type="EMBL" id="BLAL01000228">
    <property type="protein sequence ID" value="GES93368.1"/>
    <property type="molecule type" value="Genomic_DNA"/>
</dbReference>
<dbReference type="AlphaFoldDB" id="A0A8H3LR65"/>
<protein>
    <submittedName>
        <fullName evidence="1">CGG triplet repeat-binding protein 1</fullName>
    </submittedName>
</protein>
<evidence type="ECO:0000313" key="1">
    <source>
        <dbReference type="EMBL" id="GES93368.1"/>
    </source>
</evidence>
<dbReference type="SUPFAM" id="SSF53098">
    <property type="entry name" value="Ribonuclease H-like"/>
    <property type="match status" value="1"/>
</dbReference>
<proteinExistence type="predicted"/>
<sequence length="344" mass="39739">MDETTDSCGRSVLNILFSYSKTKLVNTIFLERVNHTTIAQFFVNTITLYNISFNNLIFYISDNAAYMKKAYTVVLFPLIPNLFHNICLAHSYNLIGETWIDYENFKLLDTVVKNIKASFVYSVARKRRWREHLALNSISLDNFSFDLEGNAQDISITLPPLPVKTRWNSWLMLDLEFFKIRNSAIAPFVASRIDQTGAFLRNGTNNPPFSIEMSQLLSHNNYQTNDFFIPIFSEAFKLALAKFEKHTNNHSALPLFRAIQCFNPQFIQSSTNHHNLNNYNLITEFQNPSNEIISEWAIYCGLSEVFEEGSLDLNQYWQGKKGNFPNLSKIAFIYIWLPISGVEL</sequence>
<accession>A0A8H3LR65</accession>
<comment type="caution">
    <text evidence="1">The sequence shown here is derived from an EMBL/GenBank/DDBJ whole genome shotgun (WGS) entry which is preliminary data.</text>
</comment>